<dbReference type="Pfam" id="PF03457">
    <property type="entry name" value="HA"/>
    <property type="match status" value="1"/>
</dbReference>
<evidence type="ECO:0000313" key="4">
    <source>
        <dbReference type="Proteomes" id="UP000266841"/>
    </source>
</evidence>
<gene>
    <name evidence="3" type="ORF">THAOC_05117</name>
</gene>
<evidence type="ECO:0000256" key="1">
    <source>
        <dbReference type="SAM" id="MobiDB-lite"/>
    </source>
</evidence>
<dbReference type="PANTHER" id="PTHR33418">
    <property type="entry name" value="HELICASE-ASSOCIATED"/>
    <property type="match status" value="1"/>
</dbReference>
<feature type="compositionally biased region" description="Basic and acidic residues" evidence="1">
    <location>
        <begin position="170"/>
        <end position="193"/>
    </location>
</feature>
<organism evidence="3 4">
    <name type="scientific">Thalassiosira oceanica</name>
    <name type="common">Marine diatom</name>
    <dbReference type="NCBI Taxonomy" id="159749"/>
    <lineage>
        <taxon>Eukaryota</taxon>
        <taxon>Sar</taxon>
        <taxon>Stramenopiles</taxon>
        <taxon>Ochrophyta</taxon>
        <taxon>Bacillariophyta</taxon>
        <taxon>Coscinodiscophyceae</taxon>
        <taxon>Thalassiosirophycidae</taxon>
        <taxon>Thalassiosirales</taxon>
        <taxon>Thalassiosiraceae</taxon>
        <taxon>Thalassiosira</taxon>
    </lineage>
</organism>
<evidence type="ECO:0000313" key="3">
    <source>
        <dbReference type="EMBL" id="EJK73268.1"/>
    </source>
</evidence>
<feature type="region of interest" description="Disordered" evidence="1">
    <location>
        <begin position="1"/>
        <end position="27"/>
    </location>
</feature>
<evidence type="ECO:0000259" key="2">
    <source>
        <dbReference type="Pfam" id="PF03457"/>
    </source>
</evidence>
<dbReference type="Proteomes" id="UP000266841">
    <property type="component" value="Unassembled WGS sequence"/>
</dbReference>
<protein>
    <recommendedName>
        <fullName evidence="2">Helicase-associated domain-containing protein</fullName>
    </recommendedName>
</protein>
<dbReference type="AlphaFoldDB" id="K0T3M2"/>
<feature type="compositionally biased region" description="Acidic residues" evidence="1">
    <location>
        <begin position="261"/>
        <end position="271"/>
    </location>
</feature>
<accession>K0T3M2</accession>
<proteinExistence type="predicted"/>
<feature type="non-terminal residue" evidence="3">
    <location>
        <position position="1"/>
    </location>
</feature>
<feature type="compositionally biased region" description="Low complexity" evidence="1">
    <location>
        <begin position="154"/>
        <end position="165"/>
    </location>
</feature>
<sequence>DEAWTPTGGQPKEYRGTTCVAPRGGNVEIGKTKSENLIDRPVGAKGLLETSPEGLRSMWQGPPPTSSSCELMICWQPSVAFGVEFRSQHLPADVATTLMNDSHGWQQSQWGDGLGAAASTFPDDHDVSDINSVEGLLDCIERLDEDEDFEDRLSCSASSPSSARSQNGKCSDRDASEECEDGTEKEVSPSIRDDETEISVIPLNDRQVFSSSPILDSSSGSSTPGEFEVESSDFRPRASGRATLARRITSLGDSTRSLIGEEPDLDADPSEEDTKWNAASSCRGQTGGTKRKKRVTRVANIPSKSDLAWSRRFNELKGKFESKRFFGMDAHLMAHKLLTHALVEFKQDFGHTNVKQTYEANASLGAWVARQRLLVRRWDKEQKRHAPSSKSALMNKRIELLRSLDFEFYVGKGTFSASSPKNSKDWELAFGKLLEYKATKGDCNVPTKVANQRKKYKGWNQKKTGASKEVMRRFDQLQKIGFVFELGRGNAKKY</sequence>
<reference evidence="3 4" key="1">
    <citation type="journal article" date="2012" name="Genome Biol.">
        <title>Genome and low-iron response of an oceanic diatom adapted to chronic iron limitation.</title>
        <authorList>
            <person name="Lommer M."/>
            <person name="Specht M."/>
            <person name="Roy A.S."/>
            <person name="Kraemer L."/>
            <person name="Andreson R."/>
            <person name="Gutowska M.A."/>
            <person name="Wolf J."/>
            <person name="Bergner S.V."/>
            <person name="Schilhabel M.B."/>
            <person name="Klostermeier U.C."/>
            <person name="Beiko R.G."/>
            <person name="Rosenstiel P."/>
            <person name="Hippler M."/>
            <person name="Laroche J."/>
        </authorList>
    </citation>
    <scope>NUCLEOTIDE SEQUENCE [LARGE SCALE GENOMIC DNA]</scope>
    <source>
        <strain evidence="3 4">CCMP1005</strain>
    </source>
</reference>
<name>K0T3M2_THAOC</name>
<dbReference type="EMBL" id="AGNL01004641">
    <property type="protein sequence ID" value="EJK73268.1"/>
    <property type="molecule type" value="Genomic_DNA"/>
</dbReference>
<comment type="caution">
    <text evidence="3">The sequence shown here is derived from an EMBL/GenBank/DDBJ whole genome shotgun (WGS) entry which is preliminary data.</text>
</comment>
<feature type="domain" description="Helicase-associated" evidence="2">
    <location>
        <begin position="341"/>
        <end position="406"/>
    </location>
</feature>
<keyword evidence="4" id="KW-1185">Reference proteome</keyword>
<dbReference type="PANTHER" id="PTHR33418:SF1">
    <property type="entry name" value="HELICASE-ASSOCIATED DOMAIN-CONTAINING PROTEIN"/>
    <property type="match status" value="1"/>
</dbReference>
<feature type="compositionally biased region" description="Low complexity" evidence="1">
    <location>
        <begin position="210"/>
        <end position="222"/>
    </location>
</feature>
<feature type="region of interest" description="Disordered" evidence="1">
    <location>
        <begin position="151"/>
        <end position="293"/>
    </location>
</feature>
<dbReference type="InterPro" id="IPR005114">
    <property type="entry name" value="Helicase_assoc"/>
</dbReference>